<dbReference type="AlphaFoldDB" id="A0A147EY72"/>
<name>A0A147EY72_MICTE</name>
<feature type="transmembrane region" description="Helical" evidence="1">
    <location>
        <begin position="26"/>
        <end position="52"/>
    </location>
</feature>
<dbReference type="EMBL" id="LDRT01000041">
    <property type="protein sequence ID" value="KTR95097.1"/>
    <property type="molecule type" value="Genomic_DNA"/>
</dbReference>
<keyword evidence="1" id="KW-0812">Transmembrane</keyword>
<keyword evidence="1" id="KW-1133">Transmembrane helix</keyword>
<dbReference type="PATRIC" id="fig|2033.6.peg.2417"/>
<organism evidence="2 3">
    <name type="scientific">Microbacterium testaceum</name>
    <name type="common">Aureobacterium testaceum</name>
    <name type="synonym">Brevibacterium testaceum</name>
    <dbReference type="NCBI Taxonomy" id="2033"/>
    <lineage>
        <taxon>Bacteria</taxon>
        <taxon>Bacillati</taxon>
        <taxon>Actinomycetota</taxon>
        <taxon>Actinomycetes</taxon>
        <taxon>Micrococcales</taxon>
        <taxon>Microbacteriaceae</taxon>
        <taxon>Microbacterium</taxon>
    </lineage>
</organism>
<accession>A0A147EY72</accession>
<gene>
    <name evidence="2" type="ORF">NS220_07105</name>
</gene>
<keyword evidence="1" id="KW-0472">Membrane</keyword>
<proteinExistence type="predicted"/>
<dbReference type="OrthoDB" id="5056640at2"/>
<sequence length="86" mass="9101">MTATTTPPRRPSPGERRARRERLATWITLSVVLVICAAAGFGACAMALSWWVDEAPTPAAVDGMSATGRVSVDAAGRISLEDVFAR</sequence>
<evidence type="ECO:0000313" key="3">
    <source>
        <dbReference type="Proteomes" id="UP000075025"/>
    </source>
</evidence>
<dbReference type="Proteomes" id="UP000075025">
    <property type="component" value="Unassembled WGS sequence"/>
</dbReference>
<dbReference type="RefSeq" id="WP_058623381.1">
    <property type="nucleotide sequence ID" value="NZ_LDRT01000041.1"/>
</dbReference>
<evidence type="ECO:0000313" key="2">
    <source>
        <dbReference type="EMBL" id="KTR95097.1"/>
    </source>
</evidence>
<comment type="caution">
    <text evidence="2">The sequence shown here is derived from an EMBL/GenBank/DDBJ whole genome shotgun (WGS) entry which is preliminary data.</text>
</comment>
<evidence type="ECO:0000256" key="1">
    <source>
        <dbReference type="SAM" id="Phobius"/>
    </source>
</evidence>
<protein>
    <submittedName>
        <fullName evidence="2">Uncharacterized protein</fullName>
    </submittedName>
</protein>
<reference evidence="2 3" key="1">
    <citation type="journal article" date="2016" name="Front. Microbiol.">
        <title>Genomic Resource of Rice Seed Associated Bacteria.</title>
        <authorList>
            <person name="Midha S."/>
            <person name="Bansal K."/>
            <person name="Sharma S."/>
            <person name="Kumar N."/>
            <person name="Patil P.P."/>
            <person name="Chaudhry V."/>
            <person name="Patil P.B."/>
        </authorList>
    </citation>
    <scope>NUCLEOTIDE SEQUENCE [LARGE SCALE GENOMIC DNA]</scope>
    <source>
        <strain evidence="2 3">NS220</strain>
    </source>
</reference>